<keyword evidence="1" id="KW-0812">Transmembrane</keyword>
<feature type="transmembrane region" description="Helical" evidence="1">
    <location>
        <begin position="12"/>
        <end position="34"/>
    </location>
</feature>
<name>A0A0E9X462_ANGAN</name>
<accession>A0A0E9X462</accession>
<sequence>MVRAFLETNTASIILCGIYNYLDISFLFCVILTFKYTHLHLFLLISCRLFTARASYAFVPV</sequence>
<reference evidence="2" key="1">
    <citation type="submission" date="2014-11" db="EMBL/GenBank/DDBJ databases">
        <authorList>
            <person name="Amaro Gonzalez C."/>
        </authorList>
    </citation>
    <scope>NUCLEOTIDE SEQUENCE</scope>
</reference>
<reference evidence="2" key="2">
    <citation type="journal article" date="2015" name="Fish Shellfish Immunol.">
        <title>Early steps in the European eel (Anguilla anguilla)-Vibrio vulnificus interaction in the gills: Role of the RtxA13 toxin.</title>
        <authorList>
            <person name="Callol A."/>
            <person name="Pajuelo D."/>
            <person name="Ebbesson L."/>
            <person name="Teles M."/>
            <person name="MacKenzie S."/>
            <person name="Amaro C."/>
        </authorList>
    </citation>
    <scope>NUCLEOTIDE SEQUENCE</scope>
</reference>
<dbReference type="AlphaFoldDB" id="A0A0E9X462"/>
<proteinExistence type="predicted"/>
<evidence type="ECO:0000313" key="2">
    <source>
        <dbReference type="EMBL" id="JAH97369.1"/>
    </source>
</evidence>
<keyword evidence="1" id="KW-0472">Membrane</keyword>
<dbReference type="EMBL" id="GBXM01011208">
    <property type="protein sequence ID" value="JAH97369.1"/>
    <property type="molecule type" value="Transcribed_RNA"/>
</dbReference>
<protein>
    <submittedName>
        <fullName evidence="2">Uncharacterized protein</fullName>
    </submittedName>
</protein>
<evidence type="ECO:0000256" key="1">
    <source>
        <dbReference type="SAM" id="Phobius"/>
    </source>
</evidence>
<organism evidence="2">
    <name type="scientific">Anguilla anguilla</name>
    <name type="common">European freshwater eel</name>
    <name type="synonym">Muraena anguilla</name>
    <dbReference type="NCBI Taxonomy" id="7936"/>
    <lineage>
        <taxon>Eukaryota</taxon>
        <taxon>Metazoa</taxon>
        <taxon>Chordata</taxon>
        <taxon>Craniata</taxon>
        <taxon>Vertebrata</taxon>
        <taxon>Euteleostomi</taxon>
        <taxon>Actinopterygii</taxon>
        <taxon>Neopterygii</taxon>
        <taxon>Teleostei</taxon>
        <taxon>Anguilliformes</taxon>
        <taxon>Anguillidae</taxon>
        <taxon>Anguilla</taxon>
    </lineage>
</organism>
<keyword evidence="1" id="KW-1133">Transmembrane helix</keyword>